<gene>
    <name evidence="3" type="ORF">ACFQ2O_10175</name>
</gene>
<organism evidence="3 4">
    <name type="scientific">Pontibacter rugosus</name>
    <dbReference type="NCBI Taxonomy" id="1745966"/>
    <lineage>
        <taxon>Bacteria</taxon>
        <taxon>Pseudomonadati</taxon>
        <taxon>Bacteroidota</taxon>
        <taxon>Cytophagia</taxon>
        <taxon>Cytophagales</taxon>
        <taxon>Hymenobacteraceae</taxon>
        <taxon>Pontibacter</taxon>
    </lineage>
</organism>
<keyword evidence="1" id="KW-0732">Signal</keyword>
<accession>A0ABW3SPF8</accession>
<evidence type="ECO:0000256" key="1">
    <source>
        <dbReference type="SAM" id="SignalP"/>
    </source>
</evidence>
<name>A0ABW3SPF8_9BACT</name>
<dbReference type="EMBL" id="JBHTLD010000078">
    <property type="protein sequence ID" value="MFD1186573.1"/>
    <property type="molecule type" value="Genomic_DNA"/>
</dbReference>
<reference evidence="4" key="1">
    <citation type="journal article" date="2019" name="Int. J. Syst. Evol. Microbiol.">
        <title>The Global Catalogue of Microorganisms (GCM) 10K type strain sequencing project: providing services to taxonomists for standard genome sequencing and annotation.</title>
        <authorList>
            <consortium name="The Broad Institute Genomics Platform"/>
            <consortium name="The Broad Institute Genome Sequencing Center for Infectious Disease"/>
            <person name="Wu L."/>
            <person name="Ma J."/>
        </authorList>
    </citation>
    <scope>NUCLEOTIDE SEQUENCE [LARGE SCALE GENOMIC DNA]</scope>
    <source>
        <strain evidence="4">JCM 31319</strain>
    </source>
</reference>
<dbReference type="InterPro" id="IPR025665">
    <property type="entry name" value="Beta-barrel_OMP_2"/>
</dbReference>
<feature type="chain" id="PRO_5045261190" evidence="1">
    <location>
        <begin position="21"/>
        <end position="220"/>
    </location>
</feature>
<evidence type="ECO:0000313" key="3">
    <source>
        <dbReference type="EMBL" id="MFD1186573.1"/>
    </source>
</evidence>
<sequence length="220" mass="24341">MKKLLLSLTIALATFGMAQAQSGLGIRGGANLSNVEGDLQNEDLYKNKFGFHAGITLGIPVVENFFYVQPELLYSTKGFKYDDSEYTINNLSYRNEGKINSAYIDLPVLAKITAGPIYFEAGPQASYLLSMKDETRVYLNDDLVTSSTTELDRDNMKKFELGYVAGVGFTTGGRFSIGVRYNGSFNDFVDDTPDNYFGEENVRNARNSVFMLTVGLSLTK</sequence>
<keyword evidence="4" id="KW-1185">Reference proteome</keyword>
<feature type="signal peptide" evidence="1">
    <location>
        <begin position="1"/>
        <end position="20"/>
    </location>
</feature>
<evidence type="ECO:0000259" key="2">
    <source>
        <dbReference type="Pfam" id="PF13568"/>
    </source>
</evidence>
<comment type="caution">
    <text evidence="3">The sequence shown here is derived from an EMBL/GenBank/DDBJ whole genome shotgun (WGS) entry which is preliminary data.</text>
</comment>
<feature type="domain" description="Outer membrane protein beta-barrel" evidence="2">
    <location>
        <begin position="19"/>
        <end position="188"/>
    </location>
</feature>
<protein>
    <submittedName>
        <fullName evidence="3">Porin family protein</fullName>
    </submittedName>
</protein>
<dbReference type="RefSeq" id="WP_377526767.1">
    <property type="nucleotide sequence ID" value="NZ_JBHTLD010000078.1"/>
</dbReference>
<dbReference type="Proteomes" id="UP001597094">
    <property type="component" value="Unassembled WGS sequence"/>
</dbReference>
<dbReference type="Pfam" id="PF13568">
    <property type="entry name" value="OMP_b-brl_2"/>
    <property type="match status" value="1"/>
</dbReference>
<proteinExistence type="predicted"/>
<evidence type="ECO:0000313" key="4">
    <source>
        <dbReference type="Proteomes" id="UP001597094"/>
    </source>
</evidence>